<evidence type="ECO:0000313" key="1">
    <source>
        <dbReference type="EMBL" id="KAI4383947.1"/>
    </source>
</evidence>
<organism evidence="1 2">
    <name type="scientific">Melastoma candidum</name>
    <dbReference type="NCBI Taxonomy" id="119954"/>
    <lineage>
        <taxon>Eukaryota</taxon>
        <taxon>Viridiplantae</taxon>
        <taxon>Streptophyta</taxon>
        <taxon>Embryophyta</taxon>
        <taxon>Tracheophyta</taxon>
        <taxon>Spermatophyta</taxon>
        <taxon>Magnoliopsida</taxon>
        <taxon>eudicotyledons</taxon>
        <taxon>Gunneridae</taxon>
        <taxon>Pentapetalae</taxon>
        <taxon>rosids</taxon>
        <taxon>malvids</taxon>
        <taxon>Myrtales</taxon>
        <taxon>Melastomataceae</taxon>
        <taxon>Melastomatoideae</taxon>
        <taxon>Melastomateae</taxon>
        <taxon>Melastoma</taxon>
    </lineage>
</organism>
<proteinExistence type="predicted"/>
<dbReference type="Proteomes" id="UP001057402">
    <property type="component" value="Chromosome 3"/>
</dbReference>
<comment type="caution">
    <text evidence="1">The sequence shown here is derived from an EMBL/GenBank/DDBJ whole genome shotgun (WGS) entry which is preliminary data.</text>
</comment>
<accession>A0ACB9S704</accession>
<keyword evidence="2" id="KW-1185">Reference proteome</keyword>
<reference evidence="2" key="1">
    <citation type="journal article" date="2023" name="Front. Plant Sci.">
        <title>Chromosomal-level genome assembly of Melastoma candidum provides insights into trichome evolution.</title>
        <authorList>
            <person name="Zhong Y."/>
            <person name="Wu W."/>
            <person name="Sun C."/>
            <person name="Zou P."/>
            <person name="Liu Y."/>
            <person name="Dai S."/>
            <person name="Zhou R."/>
        </authorList>
    </citation>
    <scope>NUCLEOTIDE SEQUENCE [LARGE SCALE GENOMIC DNA]</scope>
</reference>
<dbReference type="EMBL" id="CM042882">
    <property type="protein sequence ID" value="KAI4383947.1"/>
    <property type="molecule type" value="Genomic_DNA"/>
</dbReference>
<name>A0ACB9S704_9MYRT</name>
<sequence>MASAPATLPISNQASESEAQPPSLSSPALRSFINRLSSSTRCFLSRSRPWIELVDRSSFARPESLSDAASRVRKNLSYFKVNYISLLAVALALSLITHPFSLFLLLSLLGSWSFLYVFRLPDQPVVFFNRTLSDKETLAFLVVLTVLVLFLTSVGSLLISTVMVGVAFISVHGAFRVPEDLFLDDEEAAGSAGGLVSFLGGVAPAVASRV</sequence>
<protein>
    <submittedName>
        <fullName evidence="1">Uncharacterized protein</fullName>
    </submittedName>
</protein>
<gene>
    <name evidence="1" type="ORF">MLD38_009725</name>
</gene>
<evidence type="ECO:0000313" key="2">
    <source>
        <dbReference type="Proteomes" id="UP001057402"/>
    </source>
</evidence>